<comment type="caution">
    <text evidence="3">The sequence shown here is derived from an EMBL/GenBank/DDBJ whole genome shotgun (WGS) entry which is preliminary data.</text>
</comment>
<dbReference type="RefSeq" id="WP_344663926.1">
    <property type="nucleotide sequence ID" value="NZ_BAAAQN010000003.1"/>
</dbReference>
<dbReference type="Gene3D" id="3.40.50.300">
    <property type="entry name" value="P-loop containing nucleotide triphosphate hydrolases"/>
    <property type="match status" value="1"/>
</dbReference>
<evidence type="ECO:0000259" key="2">
    <source>
        <dbReference type="Pfam" id="PF17874"/>
    </source>
</evidence>
<organism evidence="3 4">
    <name type="scientific">Catenulispora yoronensis</name>
    <dbReference type="NCBI Taxonomy" id="450799"/>
    <lineage>
        <taxon>Bacteria</taxon>
        <taxon>Bacillati</taxon>
        <taxon>Actinomycetota</taxon>
        <taxon>Actinomycetes</taxon>
        <taxon>Catenulisporales</taxon>
        <taxon>Catenulisporaceae</taxon>
        <taxon>Catenulispora</taxon>
    </lineage>
</organism>
<dbReference type="Pfam" id="PF13401">
    <property type="entry name" value="AAA_22"/>
    <property type="match status" value="1"/>
</dbReference>
<feature type="domain" description="MalT-like TPR region" evidence="2">
    <location>
        <begin position="520"/>
        <end position="740"/>
    </location>
</feature>
<dbReference type="Proteomes" id="UP001500751">
    <property type="component" value="Unassembled WGS sequence"/>
</dbReference>
<proteinExistence type="predicted"/>
<evidence type="ECO:0000313" key="4">
    <source>
        <dbReference type="Proteomes" id="UP001500751"/>
    </source>
</evidence>
<dbReference type="Gene3D" id="1.25.40.10">
    <property type="entry name" value="Tetratricopeptide repeat domain"/>
    <property type="match status" value="1"/>
</dbReference>
<dbReference type="Gene3D" id="1.10.8.430">
    <property type="entry name" value="Helical domain of apoptotic protease-activating factors"/>
    <property type="match status" value="1"/>
</dbReference>
<keyword evidence="4" id="KW-1185">Reference proteome</keyword>
<dbReference type="InterPro" id="IPR042197">
    <property type="entry name" value="Apaf_helical"/>
</dbReference>
<evidence type="ECO:0008006" key="5">
    <source>
        <dbReference type="Google" id="ProtNLM"/>
    </source>
</evidence>
<dbReference type="EMBL" id="BAAAQN010000003">
    <property type="protein sequence ID" value="GAA2014050.1"/>
    <property type="molecule type" value="Genomic_DNA"/>
</dbReference>
<dbReference type="InterPro" id="IPR011990">
    <property type="entry name" value="TPR-like_helical_dom_sf"/>
</dbReference>
<dbReference type="InterPro" id="IPR019734">
    <property type="entry name" value="TPR_rpt"/>
</dbReference>
<gene>
    <name evidence="3" type="ORF">GCM10009839_06150</name>
</gene>
<name>A0ABP5F1B2_9ACTN</name>
<accession>A0ABP5F1B2</accession>
<dbReference type="SUPFAM" id="SSF52540">
    <property type="entry name" value="P-loop containing nucleoside triphosphate hydrolases"/>
    <property type="match status" value="1"/>
</dbReference>
<protein>
    <recommendedName>
        <fullName evidence="5">NB-ARC domain-containing protein</fullName>
    </recommendedName>
</protein>
<feature type="domain" description="ORC1/DEAH AAA+ ATPase" evidence="1">
    <location>
        <begin position="133"/>
        <end position="225"/>
    </location>
</feature>
<dbReference type="InterPro" id="IPR027417">
    <property type="entry name" value="P-loop_NTPase"/>
</dbReference>
<dbReference type="SUPFAM" id="SSF48452">
    <property type="entry name" value="TPR-like"/>
    <property type="match status" value="1"/>
</dbReference>
<dbReference type="InterPro" id="IPR049945">
    <property type="entry name" value="AAA_22"/>
</dbReference>
<dbReference type="PRINTS" id="PR00364">
    <property type="entry name" value="DISEASERSIST"/>
</dbReference>
<dbReference type="Pfam" id="PF17874">
    <property type="entry name" value="TPR_MalT"/>
    <property type="match status" value="1"/>
</dbReference>
<sequence length="762" mass="84603">MTDFIAALDQLRIWAGNPSLRLLAQRVGPFLRPPRPMSHSTLADVFRPGRRRLDLDVVVAVLRALGLDEAEVSHWRDNCLRVHAEQKTGGPVGVFRQLPPDLATFTGREDELRALITAAARTTSGTPTVVISAIEGMAGIGKTRLAVHAAHQLVRAGHYPDGQFFVNLRGFDPEQSPADPTDVLDALLRQLEVPASHIPAGRDERAAMFRDRLHDKHALLILDNAAGEDQIRDLIPASPTCLVLITSRRSMAQLDAAHLHQLDVFPLHEAIALLAQVAGAARVAAEPEAAAEIVHRCGYLPLAVSVAASRLRSRPTWMLSHLAQRLRDNTMAALTVGGKELPQIFELSYRALPEAAQRVFRLAGLHVGEDFSAPGMAALADLEPTAVLPLLDLLQDENLIQENTQGRYELHDLLRVFARHCLDAEEPAPDQALDRLLDWYLNTADGAARIMTPSRIPTVTTQVAPGRHRLPLHDYRQAQEWLDAEHSCLMSAIHLTADTDRHHHLSLLPRAMYELFRHRGHTRDWENACRLAITSAHRHHDQDTEAWMTNSLGLALTRQGRLTEAITEFQTSADLRHTLGQYPFELSALTNLGLTAIQTGHHEAAESTFHRVLARNQEAEDVWHGRALSGLGEIYIERNELTKALKAKQDSLAIFLKLRDQVNVGEEYLTLAQILYRQGEPEESTRYLRLALEVNEELGVLNVLGMAWELQAEIWNDEGNRPGAIEALTKAYELLAQSDEVLAQRVAGRLEELRGSAASNSH</sequence>
<evidence type="ECO:0000259" key="1">
    <source>
        <dbReference type="Pfam" id="PF13401"/>
    </source>
</evidence>
<dbReference type="PANTHER" id="PTHR47691">
    <property type="entry name" value="REGULATOR-RELATED"/>
    <property type="match status" value="1"/>
</dbReference>
<reference evidence="4" key="1">
    <citation type="journal article" date="2019" name="Int. J. Syst. Evol. Microbiol.">
        <title>The Global Catalogue of Microorganisms (GCM) 10K type strain sequencing project: providing services to taxonomists for standard genome sequencing and annotation.</title>
        <authorList>
            <consortium name="The Broad Institute Genomics Platform"/>
            <consortium name="The Broad Institute Genome Sequencing Center for Infectious Disease"/>
            <person name="Wu L."/>
            <person name="Ma J."/>
        </authorList>
    </citation>
    <scope>NUCLEOTIDE SEQUENCE [LARGE SCALE GENOMIC DNA]</scope>
    <source>
        <strain evidence="4">JCM 16014</strain>
    </source>
</reference>
<dbReference type="PANTHER" id="PTHR47691:SF3">
    <property type="entry name" value="HTH-TYPE TRANSCRIPTIONAL REGULATOR RV0890C-RELATED"/>
    <property type="match status" value="1"/>
</dbReference>
<evidence type="ECO:0000313" key="3">
    <source>
        <dbReference type="EMBL" id="GAA2014050.1"/>
    </source>
</evidence>
<dbReference type="SMART" id="SM00028">
    <property type="entry name" value="TPR"/>
    <property type="match status" value="5"/>
</dbReference>
<dbReference type="InterPro" id="IPR041617">
    <property type="entry name" value="TPR_MalT"/>
</dbReference>